<feature type="domain" description="KOW" evidence="7">
    <location>
        <begin position="2"/>
        <end position="29"/>
    </location>
</feature>
<dbReference type="InterPro" id="IPR003256">
    <property type="entry name" value="Ribosomal_uL24"/>
</dbReference>
<dbReference type="CDD" id="cd06089">
    <property type="entry name" value="KOW_RPL26"/>
    <property type="match status" value="1"/>
</dbReference>
<keyword evidence="5" id="KW-0687">Ribonucleoprotein</keyword>
<dbReference type="HAMAP" id="MF_01326_B">
    <property type="entry name" value="Ribosomal_uL24_B"/>
    <property type="match status" value="1"/>
</dbReference>
<evidence type="ECO:0000256" key="6">
    <source>
        <dbReference type="SAM" id="MobiDB-lite"/>
    </source>
</evidence>
<dbReference type="EMBL" id="UINC01001414">
    <property type="protein sequence ID" value="SUZ80089.1"/>
    <property type="molecule type" value="Genomic_DNA"/>
</dbReference>
<protein>
    <recommendedName>
        <fullName evidence="7">KOW domain-containing protein</fullName>
    </recommendedName>
</protein>
<dbReference type="GO" id="GO:0003735">
    <property type="term" value="F:structural constituent of ribosome"/>
    <property type="evidence" value="ECO:0007669"/>
    <property type="project" value="InterPro"/>
</dbReference>
<dbReference type="GO" id="GO:0005840">
    <property type="term" value="C:ribosome"/>
    <property type="evidence" value="ECO:0007669"/>
    <property type="project" value="UniProtKB-KW"/>
</dbReference>
<evidence type="ECO:0000256" key="1">
    <source>
        <dbReference type="ARBA" id="ARBA00010618"/>
    </source>
</evidence>
<dbReference type="GO" id="GO:1990904">
    <property type="term" value="C:ribonucleoprotein complex"/>
    <property type="evidence" value="ECO:0007669"/>
    <property type="project" value="UniProtKB-KW"/>
</dbReference>
<dbReference type="PROSITE" id="PS01108">
    <property type="entry name" value="RIBOSOMAL_L24"/>
    <property type="match status" value="1"/>
</dbReference>
<evidence type="ECO:0000256" key="3">
    <source>
        <dbReference type="ARBA" id="ARBA00022884"/>
    </source>
</evidence>
<dbReference type="Pfam" id="PF17136">
    <property type="entry name" value="ribosomal_L24"/>
    <property type="match status" value="1"/>
</dbReference>
<dbReference type="NCBIfam" id="TIGR01079">
    <property type="entry name" value="rplX_bact"/>
    <property type="match status" value="1"/>
</dbReference>
<dbReference type="SMART" id="SM00739">
    <property type="entry name" value="KOW"/>
    <property type="match status" value="1"/>
</dbReference>
<dbReference type="InterPro" id="IPR005824">
    <property type="entry name" value="KOW"/>
</dbReference>
<evidence type="ECO:0000256" key="2">
    <source>
        <dbReference type="ARBA" id="ARBA00022730"/>
    </source>
</evidence>
<feature type="compositionally biased region" description="Basic and acidic residues" evidence="6">
    <location>
        <begin position="1"/>
        <end position="23"/>
    </location>
</feature>
<name>A0A381QNN3_9ZZZZ</name>
<dbReference type="Gene3D" id="2.30.30.30">
    <property type="match status" value="1"/>
</dbReference>
<comment type="similarity">
    <text evidence="1">Belongs to the universal ribosomal protein uL24 family.</text>
</comment>
<gene>
    <name evidence="8" type="ORF">METZ01_LOCUS32943</name>
</gene>
<dbReference type="AlphaFoldDB" id="A0A381QNN3"/>
<keyword evidence="2" id="KW-0699">rRNA-binding</keyword>
<dbReference type="PANTHER" id="PTHR12903">
    <property type="entry name" value="MITOCHONDRIAL RIBOSOMAL PROTEIN L24"/>
    <property type="match status" value="1"/>
</dbReference>
<keyword evidence="4" id="KW-0689">Ribosomal protein</keyword>
<organism evidence="8">
    <name type="scientific">marine metagenome</name>
    <dbReference type="NCBI Taxonomy" id="408172"/>
    <lineage>
        <taxon>unclassified sequences</taxon>
        <taxon>metagenomes</taxon>
        <taxon>ecological metagenomes</taxon>
    </lineage>
</organism>
<dbReference type="InterPro" id="IPR057264">
    <property type="entry name" value="Ribosomal_uL24_C"/>
</dbReference>
<evidence type="ECO:0000313" key="8">
    <source>
        <dbReference type="EMBL" id="SUZ80089.1"/>
    </source>
</evidence>
<keyword evidence="3" id="KW-0694">RNA-binding</keyword>
<reference evidence="8" key="1">
    <citation type="submission" date="2018-05" db="EMBL/GenBank/DDBJ databases">
        <authorList>
            <person name="Lanie J.A."/>
            <person name="Ng W.-L."/>
            <person name="Kazmierczak K.M."/>
            <person name="Andrzejewski T.M."/>
            <person name="Davidsen T.M."/>
            <person name="Wayne K.J."/>
            <person name="Tettelin H."/>
            <person name="Glass J.I."/>
            <person name="Rusch D."/>
            <person name="Podicherti R."/>
            <person name="Tsui H.-C.T."/>
            <person name="Winkler M.E."/>
        </authorList>
    </citation>
    <scope>NUCLEOTIDE SEQUENCE</scope>
</reference>
<dbReference type="InterPro" id="IPR008991">
    <property type="entry name" value="Translation_prot_SH3-like_sf"/>
</dbReference>
<evidence type="ECO:0000256" key="5">
    <source>
        <dbReference type="ARBA" id="ARBA00023274"/>
    </source>
</evidence>
<dbReference type="GO" id="GO:0006412">
    <property type="term" value="P:translation"/>
    <property type="evidence" value="ECO:0007669"/>
    <property type="project" value="InterPro"/>
</dbReference>
<feature type="region of interest" description="Disordered" evidence="6">
    <location>
        <begin position="1"/>
        <end position="26"/>
    </location>
</feature>
<dbReference type="InterPro" id="IPR014722">
    <property type="entry name" value="Rib_uL2_dom2"/>
</dbReference>
<dbReference type="SUPFAM" id="SSF50104">
    <property type="entry name" value="Translation proteins SH3-like domain"/>
    <property type="match status" value="1"/>
</dbReference>
<dbReference type="GO" id="GO:0019843">
    <property type="term" value="F:rRNA binding"/>
    <property type="evidence" value="ECO:0007669"/>
    <property type="project" value="UniProtKB-KW"/>
</dbReference>
<dbReference type="InterPro" id="IPR005825">
    <property type="entry name" value="Ribosomal_uL24_CS"/>
</dbReference>
<dbReference type="Pfam" id="PF00467">
    <property type="entry name" value="KOW"/>
    <property type="match status" value="1"/>
</dbReference>
<evidence type="ECO:0000256" key="4">
    <source>
        <dbReference type="ARBA" id="ARBA00022980"/>
    </source>
</evidence>
<accession>A0A381QNN3</accession>
<proteinExistence type="inferred from homology"/>
<sequence>MKIRKGDKVRVLAGKDRGKEGHVSRAMPAENKVIVDGVNMAKRHQAATNATMQGGIIDKAMPVEASNVAVLSPSDGRPTRIGYRYNDAGDKVRICKRTGVDLDG</sequence>
<dbReference type="InterPro" id="IPR041988">
    <property type="entry name" value="Ribosomal_uL24_KOW"/>
</dbReference>
<evidence type="ECO:0000259" key="7">
    <source>
        <dbReference type="SMART" id="SM00739"/>
    </source>
</evidence>
<dbReference type="FunFam" id="2.30.30.30:FF:000004">
    <property type="entry name" value="50S ribosomal protein L24"/>
    <property type="match status" value="1"/>
</dbReference>